<dbReference type="InterPro" id="IPR001810">
    <property type="entry name" value="F-box_dom"/>
</dbReference>
<dbReference type="EMBL" id="JAMFTS010000005">
    <property type="protein sequence ID" value="KAJ4754802.1"/>
    <property type="molecule type" value="Genomic_DNA"/>
</dbReference>
<dbReference type="Proteomes" id="UP001140206">
    <property type="component" value="Chromosome 5"/>
</dbReference>
<dbReference type="Pfam" id="PF12937">
    <property type="entry name" value="F-box-like"/>
    <property type="match status" value="1"/>
</dbReference>
<keyword evidence="3" id="KW-1185">Reference proteome</keyword>
<dbReference type="InterPro" id="IPR032675">
    <property type="entry name" value="LRR_dom_sf"/>
</dbReference>
<dbReference type="SUPFAM" id="SSF81383">
    <property type="entry name" value="F-box domain"/>
    <property type="match status" value="1"/>
</dbReference>
<proteinExistence type="predicted"/>
<dbReference type="PANTHER" id="PTHR38926">
    <property type="entry name" value="F-BOX DOMAIN CONTAINING PROTEIN, EXPRESSED"/>
    <property type="match status" value="1"/>
</dbReference>
<evidence type="ECO:0000259" key="1">
    <source>
        <dbReference type="PROSITE" id="PS50181"/>
    </source>
</evidence>
<gene>
    <name evidence="2" type="ORF">LUZ62_089207</name>
</gene>
<dbReference type="Gene3D" id="1.20.1280.50">
    <property type="match status" value="1"/>
</dbReference>
<sequence>MGKSKKGKQRKQFETMVLSRFVLRWEKSVFLKKRKWTELPSDILLVIFQKLGPINVLTKAIRVCRDWLELARSEPVLWRKVDMTCHGKKFGPNYLEDIACIAVNWSAGRLEEFSAEEFGTYDLLKYITDSASNLKCIRLIRSHVEESELEKLIKRWLLLEEIELTRHWCSPELCEAIGLLCPRLKHFRLNELYFGCGSNKKNLIANYIGRTMPNLHSLQLIGSRMTEEGLHAILEGCPQLESLDIRNCDNLTINQRIHSELERIKILRLPNDSTIDYKFHRHVTESSPCWGPCSFCYGSSSDSDSDIDSDTETYFDIKYGHIVFQNYE</sequence>
<dbReference type="SUPFAM" id="SSF52047">
    <property type="entry name" value="RNI-like"/>
    <property type="match status" value="1"/>
</dbReference>
<accession>A0AAV8CKN7</accession>
<feature type="domain" description="F-box" evidence="1">
    <location>
        <begin position="33"/>
        <end position="81"/>
    </location>
</feature>
<dbReference type="InterPro" id="IPR036047">
    <property type="entry name" value="F-box-like_dom_sf"/>
</dbReference>
<dbReference type="AlphaFoldDB" id="A0AAV8CKN7"/>
<organism evidence="2 3">
    <name type="scientific">Rhynchospora pubera</name>
    <dbReference type="NCBI Taxonomy" id="906938"/>
    <lineage>
        <taxon>Eukaryota</taxon>
        <taxon>Viridiplantae</taxon>
        <taxon>Streptophyta</taxon>
        <taxon>Embryophyta</taxon>
        <taxon>Tracheophyta</taxon>
        <taxon>Spermatophyta</taxon>
        <taxon>Magnoliopsida</taxon>
        <taxon>Liliopsida</taxon>
        <taxon>Poales</taxon>
        <taxon>Cyperaceae</taxon>
        <taxon>Cyperoideae</taxon>
        <taxon>Rhynchosporeae</taxon>
        <taxon>Rhynchospora</taxon>
    </lineage>
</organism>
<reference evidence="2" key="1">
    <citation type="submission" date="2022-08" db="EMBL/GenBank/DDBJ databases">
        <authorList>
            <person name="Marques A."/>
        </authorList>
    </citation>
    <scope>NUCLEOTIDE SEQUENCE</scope>
    <source>
        <strain evidence="2">RhyPub2mFocal</strain>
        <tissue evidence="2">Leaves</tissue>
    </source>
</reference>
<dbReference type="Gene3D" id="3.80.10.10">
    <property type="entry name" value="Ribonuclease Inhibitor"/>
    <property type="match status" value="1"/>
</dbReference>
<protein>
    <submittedName>
        <fullName evidence="2">RNI-like superfamily protein</fullName>
    </submittedName>
</protein>
<comment type="caution">
    <text evidence="2">The sequence shown here is derived from an EMBL/GenBank/DDBJ whole genome shotgun (WGS) entry which is preliminary data.</text>
</comment>
<dbReference type="InterPro" id="IPR055411">
    <property type="entry name" value="LRR_FXL15/At3g58940/PEG3-like"/>
</dbReference>
<evidence type="ECO:0000313" key="3">
    <source>
        <dbReference type="Proteomes" id="UP001140206"/>
    </source>
</evidence>
<dbReference type="PROSITE" id="PS50181">
    <property type="entry name" value="FBOX"/>
    <property type="match status" value="1"/>
</dbReference>
<dbReference type="PANTHER" id="PTHR38926:SF2">
    <property type="entry name" value="F-BOX_LRR-REPEAT PROTEIN 21-RELATED"/>
    <property type="match status" value="1"/>
</dbReference>
<dbReference type="Pfam" id="PF24758">
    <property type="entry name" value="LRR_At5g56370"/>
    <property type="match status" value="1"/>
</dbReference>
<name>A0AAV8CKN7_9POAL</name>
<evidence type="ECO:0000313" key="2">
    <source>
        <dbReference type="EMBL" id="KAJ4754802.1"/>
    </source>
</evidence>